<feature type="transmembrane region" description="Helical" evidence="8">
    <location>
        <begin position="350"/>
        <end position="370"/>
    </location>
</feature>
<feature type="transmembrane region" description="Helical" evidence="8">
    <location>
        <begin position="440"/>
        <end position="460"/>
    </location>
</feature>
<evidence type="ECO:0000256" key="5">
    <source>
        <dbReference type="ARBA" id="ARBA00023136"/>
    </source>
</evidence>
<reference evidence="9" key="1">
    <citation type="journal article" date="2020" name="BMC Genomics">
        <title>Correction to: Identification and distribution of gene clusters required for synthesis of sphingolipid metabolism inhibitors in diverse species of the filamentous fungus Fusarium.</title>
        <authorList>
            <person name="Kim H.S."/>
            <person name="Lohmar J.M."/>
            <person name="Busman M."/>
            <person name="Brown D.W."/>
            <person name="Naumann T.A."/>
            <person name="Divon H.H."/>
            <person name="Lysoe E."/>
            <person name="Uhlig S."/>
            <person name="Proctor R.H."/>
        </authorList>
    </citation>
    <scope>NUCLEOTIDE SEQUENCE</scope>
    <source>
        <strain evidence="9">NRRL 22465</strain>
    </source>
</reference>
<keyword evidence="4 8" id="KW-1133">Transmembrane helix</keyword>
<feature type="transmembrane region" description="Helical" evidence="8">
    <location>
        <begin position="181"/>
        <end position="202"/>
    </location>
</feature>
<feature type="transmembrane region" description="Helical" evidence="8">
    <location>
        <begin position="312"/>
        <end position="330"/>
    </location>
</feature>
<evidence type="ECO:0008006" key="11">
    <source>
        <dbReference type="Google" id="ProtNLM"/>
    </source>
</evidence>
<evidence type="ECO:0000256" key="8">
    <source>
        <dbReference type="SAM" id="Phobius"/>
    </source>
</evidence>
<keyword evidence="10" id="KW-1185">Reference proteome</keyword>
<evidence type="ECO:0000256" key="6">
    <source>
        <dbReference type="ARBA" id="ARBA00023180"/>
    </source>
</evidence>
<dbReference type="PANTHER" id="PTHR43791:SF81">
    <property type="entry name" value="TRANSPORTER, PUTATIVE (AFU_ORTHOLOGUE AFUA_7G01190)-RELATED"/>
    <property type="match status" value="1"/>
</dbReference>
<dbReference type="Gene3D" id="1.20.1250.20">
    <property type="entry name" value="MFS general substrate transporter like domains"/>
    <property type="match status" value="1"/>
</dbReference>
<feature type="transmembrane region" description="Helical" evidence="8">
    <location>
        <begin position="123"/>
        <end position="141"/>
    </location>
</feature>
<evidence type="ECO:0000256" key="3">
    <source>
        <dbReference type="ARBA" id="ARBA00022692"/>
    </source>
</evidence>
<feature type="transmembrane region" description="Helical" evidence="8">
    <location>
        <begin position="82"/>
        <end position="99"/>
    </location>
</feature>
<proteinExistence type="predicted"/>
<feature type="region of interest" description="Disordered" evidence="7">
    <location>
        <begin position="1"/>
        <end position="24"/>
    </location>
</feature>
<name>A0A8H4UR91_9HYPO</name>
<dbReference type="InterPro" id="IPR036259">
    <property type="entry name" value="MFS_trans_sf"/>
</dbReference>
<dbReference type="EMBL" id="JABEYC010000131">
    <property type="protein sequence ID" value="KAF4982178.1"/>
    <property type="molecule type" value="Genomic_DNA"/>
</dbReference>
<dbReference type="Proteomes" id="UP000635477">
    <property type="component" value="Unassembled WGS sequence"/>
</dbReference>
<feature type="transmembrane region" description="Helical" evidence="8">
    <location>
        <begin position="214"/>
        <end position="233"/>
    </location>
</feature>
<keyword evidence="5 8" id="KW-0472">Membrane</keyword>
<dbReference type="InterPro" id="IPR011701">
    <property type="entry name" value="MFS"/>
</dbReference>
<dbReference type="GO" id="GO:0016020">
    <property type="term" value="C:membrane"/>
    <property type="evidence" value="ECO:0007669"/>
    <property type="project" value="UniProtKB-SubCell"/>
</dbReference>
<dbReference type="GO" id="GO:0022857">
    <property type="term" value="F:transmembrane transporter activity"/>
    <property type="evidence" value="ECO:0007669"/>
    <property type="project" value="InterPro"/>
</dbReference>
<evidence type="ECO:0000313" key="9">
    <source>
        <dbReference type="EMBL" id="KAF4982178.1"/>
    </source>
</evidence>
<keyword evidence="6" id="KW-0325">Glycoprotein</keyword>
<reference evidence="9" key="2">
    <citation type="submission" date="2020-05" db="EMBL/GenBank/DDBJ databases">
        <authorList>
            <person name="Kim H.-S."/>
            <person name="Proctor R.H."/>
            <person name="Brown D.W."/>
        </authorList>
    </citation>
    <scope>NUCLEOTIDE SEQUENCE</scope>
    <source>
        <strain evidence="9">NRRL 22465</strain>
    </source>
</reference>
<evidence type="ECO:0000313" key="10">
    <source>
        <dbReference type="Proteomes" id="UP000635477"/>
    </source>
</evidence>
<accession>A0A8H4UR91</accession>
<feature type="transmembrane region" description="Helical" evidence="8">
    <location>
        <begin position="408"/>
        <end position="428"/>
    </location>
</feature>
<feature type="transmembrane region" description="Helical" evidence="8">
    <location>
        <begin position="153"/>
        <end position="175"/>
    </location>
</feature>
<dbReference type="AlphaFoldDB" id="A0A8H4UR91"/>
<comment type="caution">
    <text evidence="9">The sequence shown here is derived from an EMBL/GenBank/DDBJ whole genome shotgun (WGS) entry which is preliminary data.</text>
</comment>
<dbReference type="Pfam" id="PF07690">
    <property type="entry name" value="MFS_1"/>
    <property type="match status" value="1"/>
</dbReference>
<dbReference type="PANTHER" id="PTHR43791">
    <property type="entry name" value="PERMEASE-RELATED"/>
    <property type="match status" value="1"/>
</dbReference>
<evidence type="ECO:0000256" key="4">
    <source>
        <dbReference type="ARBA" id="ARBA00022989"/>
    </source>
</evidence>
<protein>
    <recommendedName>
        <fullName evidence="11">Major facilitator superfamily transporter</fullName>
    </recommendedName>
</protein>
<organism evidence="9 10">
    <name type="scientific">Fusarium zealandicum</name>
    <dbReference type="NCBI Taxonomy" id="1053134"/>
    <lineage>
        <taxon>Eukaryota</taxon>
        <taxon>Fungi</taxon>
        <taxon>Dikarya</taxon>
        <taxon>Ascomycota</taxon>
        <taxon>Pezizomycotina</taxon>
        <taxon>Sordariomycetes</taxon>
        <taxon>Hypocreomycetidae</taxon>
        <taxon>Hypocreales</taxon>
        <taxon>Nectriaceae</taxon>
        <taxon>Fusarium</taxon>
        <taxon>Fusarium staphyleae species complex</taxon>
    </lineage>
</organism>
<feature type="transmembrane region" description="Helical" evidence="8">
    <location>
        <begin position="245"/>
        <end position="264"/>
    </location>
</feature>
<feature type="transmembrane region" description="Helical" evidence="8">
    <location>
        <begin position="377"/>
        <end position="396"/>
    </location>
</feature>
<evidence type="ECO:0000256" key="1">
    <source>
        <dbReference type="ARBA" id="ARBA00004141"/>
    </source>
</evidence>
<keyword evidence="2" id="KW-0813">Transport</keyword>
<evidence type="ECO:0000256" key="2">
    <source>
        <dbReference type="ARBA" id="ARBA00022448"/>
    </source>
</evidence>
<comment type="subcellular location">
    <subcellularLocation>
        <location evidence="1">Membrane</location>
        <topology evidence="1">Multi-pass membrane protein</topology>
    </subcellularLocation>
</comment>
<evidence type="ECO:0000256" key="7">
    <source>
        <dbReference type="SAM" id="MobiDB-lite"/>
    </source>
</evidence>
<dbReference type="OrthoDB" id="6730379at2759"/>
<keyword evidence="3 8" id="KW-0812">Transmembrane</keyword>
<sequence length="533" mass="58778">MTAHDAPAPAAPQNGSNTEKHSVKADDCEENIAFSKSESVTPGEVVELDATETFLRQHNYSNEYISELLSDTALNKKLIRKVDMILLPMLMGTYMLQYIDKNALSYAAVFDLFTDTGITSNQYSWFASVFYFAYMAAEYPWLFLAQKTRMAKVVAGCVLAWGSVLMLTAAGYNFASLATCRFFLGVFEAPITTCFMMIVSMWYTREQQPFRAGIFYCCNGVGAMLGGLLTYGIGQIDSFPVWKAVFMTCGGMTIVWGVVLLLFLPDSIISAKQFTLDERALLIGRGRLARTGILNKTIKWYQVREAFSDAQVWLLVLFMLLNETINGGVANFGKLIVKGVVSDPLQTVAVGIPMGAFQVVFILSGTFIASRVKDCRTIIMCIYLCPTIIGTCLMWQLDRKEHKVGVLFGYYIVGGFVTSLVLAMQMPASNLGGYTKRMTASAMVFIAYCVGNVIGPHAFLGEEAPYYPTGCIVMLSCSVSQMVVAILLRLLLARRNKQRESSLAAVGATEEDATATDGADITDFENPHFRYVL</sequence>
<feature type="transmembrane region" description="Helical" evidence="8">
    <location>
        <begin position="466"/>
        <end position="492"/>
    </location>
</feature>
<dbReference type="SUPFAM" id="SSF103473">
    <property type="entry name" value="MFS general substrate transporter"/>
    <property type="match status" value="1"/>
</dbReference>
<gene>
    <name evidence="9" type="ORF">FZEAL_2155</name>
</gene>